<dbReference type="PROSITE" id="PS50853">
    <property type="entry name" value="FN3"/>
    <property type="match status" value="2"/>
</dbReference>
<dbReference type="PANTHER" id="PTHR13817:SF155">
    <property type="entry name" value="IG-LIKE AND FIBRONECTIN TYPE-III DOMAIN-CONTAINING PROTEIN C25G4.10"/>
    <property type="match status" value="1"/>
</dbReference>
<name>A0A226DP96_FOLCA</name>
<dbReference type="InterPro" id="IPR003598">
    <property type="entry name" value="Ig_sub2"/>
</dbReference>
<dbReference type="SMART" id="SM00409">
    <property type="entry name" value="IG"/>
    <property type="match status" value="1"/>
</dbReference>
<feature type="domain" description="Fibronectin type-III" evidence="4">
    <location>
        <begin position="412"/>
        <end position="510"/>
    </location>
</feature>
<dbReference type="InterPro" id="IPR036179">
    <property type="entry name" value="Ig-like_dom_sf"/>
</dbReference>
<feature type="domain" description="Ig-like" evidence="3">
    <location>
        <begin position="620"/>
        <end position="721"/>
    </location>
</feature>
<keyword evidence="6" id="KW-1185">Reference proteome</keyword>
<feature type="compositionally biased region" description="Gly residues" evidence="2">
    <location>
        <begin position="1"/>
        <end position="13"/>
    </location>
</feature>
<dbReference type="STRING" id="158441.A0A226DP96"/>
<evidence type="ECO:0000313" key="5">
    <source>
        <dbReference type="EMBL" id="OXA46477.1"/>
    </source>
</evidence>
<reference evidence="5 6" key="1">
    <citation type="submission" date="2015-12" db="EMBL/GenBank/DDBJ databases">
        <title>The genome of Folsomia candida.</title>
        <authorList>
            <person name="Faddeeva A."/>
            <person name="Derks M.F."/>
            <person name="Anvar Y."/>
            <person name="Smit S."/>
            <person name="Van Straalen N."/>
            <person name="Roelofs D."/>
        </authorList>
    </citation>
    <scope>NUCLEOTIDE SEQUENCE [LARGE SCALE GENOMIC DNA]</scope>
    <source>
        <strain evidence="5 6">VU population</strain>
        <tissue evidence="5">Whole body</tissue>
    </source>
</reference>
<evidence type="ECO:0000256" key="1">
    <source>
        <dbReference type="ARBA" id="ARBA00022737"/>
    </source>
</evidence>
<dbReference type="SUPFAM" id="SSF48726">
    <property type="entry name" value="Immunoglobulin"/>
    <property type="match status" value="2"/>
</dbReference>
<dbReference type="InterPro" id="IPR002602">
    <property type="entry name" value="DB"/>
</dbReference>
<feature type="region of interest" description="Disordered" evidence="2">
    <location>
        <begin position="324"/>
        <end position="343"/>
    </location>
</feature>
<dbReference type="PROSITE" id="PS50835">
    <property type="entry name" value="IG_LIKE"/>
    <property type="match status" value="2"/>
</dbReference>
<organism evidence="5 6">
    <name type="scientific">Folsomia candida</name>
    <name type="common">Springtail</name>
    <dbReference type="NCBI Taxonomy" id="158441"/>
    <lineage>
        <taxon>Eukaryota</taxon>
        <taxon>Metazoa</taxon>
        <taxon>Ecdysozoa</taxon>
        <taxon>Arthropoda</taxon>
        <taxon>Hexapoda</taxon>
        <taxon>Collembola</taxon>
        <taxon>Entomobryomorpha</taxon>
        <taxon>Isotomoidea</taxon>
        <taxon>Isotomidae</taxon>
        <taxon>Proisotominae</taxon>
        <taxon>Folsomia</taxon>
    </lineage>
</organism>
<dbReference type="OrthoDB" id="5843172at2759"/>
<dbReference type="Pfam" id="PF01682">
    <property type="entry name" value="DB"/>
    <property type="match status" value="2"/>
</dbReference>
<dbReference type="PANTHER" id="PTHR13817">
    <property type="entry name" value="TITIN"/>
    <property type="match status" value="1"/>
</dbReference>
<dbReference type="CDD" id="cd00063">
    <property type="entry name" value="FN3"/>
    <property type="match status" value="2"/>
</dbReference>
<dbReference type="InterPro" id="IPR013106">
    <property type="entry name" value="Ig_V-set"/>
</dbReference>
<feature type="domain" description="Ig-like" evidence="3">
    <location>
        <begin position="61"/>
        <end position="164"/>
    </location>
</feature>
<dbReference type="EMBL" id="LNIX01000015">
    <property type="protein sequence ID" value="OXA46477.1"/>
    <property type="molecule type" value="Genomic_DNA"/>
</dbReference>
<dbReference type="InterPro" id="IPR050964">
    <property type="entry name" value="Striated_Muscle_Regulatory"/>
</dbReference>
<dbReference type="Pfam" id="PF00041">
    <property type="entry name" value="fn3"/>
    <property type="match status" value="2"/>
</dbReference>
<dbReference type="OMA" id="HRACCAN"/>
<evidence type="ECO:0000256" key="2">
    <source>
        <dbReference type="SAM" id="MobiDB-lite"/>
    </source>
</evidence>
<dbReference type="AlphaFoldDB" id="A0A226DP96"/>
<dbReference type="Proteomes" id="UP000198287">
    <property type="component" value="Unassembled WGS sequence"/>
</dbReference>
<evidence type="ECO:0000259" key="3">
    <source>
        <dbReference type="PROSITE" id="PS50835"/>
    </source>
</evidence>
<accession>A0A226DP96</accession>
<dbReference type="InterPro" id="IPR003599">
    <property type="entry name" value="Ig_sub"/>
</dbReference>
<evidence type="ECO:0000313" key="6">
    <source>
        <dbReference type="Proteomes" id="UP000198287"/>
    </source>
</evidence>
<dbReference type="InterPro" id="IPR036116">
    <property type="entry name" value="FN3_sf"/>
</dbReference>
<gene>
    <name evidence="5" type="ORF">Fcan01_18560</name>
</gene>
<protein>
    <submittedName>
        <fullName evidence="5">Contactin-6</fullName>
    </submittedName>
</protein>
<dbReference type="Gene3D" id="2.60.40.10">
    <property type="entry name" value="Immunoglobulins"/>
    <property type="match status" value="3"/>
</dbReference>
<keyword evidence="1" id="KW-0677">Repeat</keyword>
<dbReference type="InterPro" id="IPR003961">
    <property type="entry name" value="FN3_dom"/>
</dbReference>
<dbReference type="SMART" id="SM00408">
    <property type="entry name" value="IGc2"/>
    <property type="match status" value="2"/>
</dbReference>
<dbReference type="Pfam" id="PF07686">
    <property type="entry name" value="V-set"/>
    <property type="match status" value="1"/>
</dbReference>
<evidence type="ECO:0000259" key="4">
    <source>
        <dbReference type="PROSITE" id="PS50853"/>
    </source>
</evidence>
<feature type="compositionally biased region" description="Low complexity" evidence="2">
    <location>
        <begin position="326"/>
        <end position="343"/>
    </location>
</feature>
<feature type="region of interest" description="Disordered" evidence="2">
    <location>
        <begin position="1"/>
        <end position="33"/>
    </location>
</feature>
<dbReference type="InterPro" id="IPR007110">
    <property type="entry name" value="Ig-like_dom"/>
</dbReference>
<comment type="caution">
    <text evidence="5">The sequence shown here is derived from an EMBL/GenBank/DDBJ whole genome shotgun (WGS) entry which is preliminary data.</text>
</comment>
<dbReference type="SUPFAM" id="SSF49265">
    <property type="entry name" value="Fibronectin type III"/>
    <property type="match status" value="2"/>
</dbReference>
<dbReference type="SMART" id="SM00060">
    <property type="entry name" value="FN3"/>
    <property type="match status" value="3"/>
</dbReference>
<dbReference type="InterPro" id="IPR013783">
    <property type="entry name" value="Ig-like_fold"/>
</dbReference>
<feature type="domain" description="Fibronectin type-III" evidence="4">
    <location>
        <begin position="858"/>
        <end position="948"/>
    </location>
</feature>
<sequence length="1040" mass="113671">MSDPDNGGGGGGRCQVKVKASMSPRRRRSHYSSSSLTLNHVLPRAFFLLVGIFCAHSKGQPNFQDTMQSPVAVIQGENAPLTCVVRELGEASVVWKKWENGKSGPKILTAGEVRVTSDERVRIIHDQGGDVWVLAIRDALPSDSGLYICEVNTNPVLRSFHNLTDFPFQEFSESYKGQGSIGSHNYTSCCVSQNVSRSCLGFCTLQSILDGSTGEPSQCENEFPRIVKCMADGRDHVPCCVREGVPDICQDLCRGEYTIVTDNVKTHFSCPTFIERTLACIADGVEILSSEPVNLVAQVLTEYVVNVTTLRSYDPPYTGLGYGPDSSSSISGSSSPNVSITTSVSTTTSTSSVSINHRGSHGIDISSEEKVEAFMRQIKWEVFSSAKCRRCLRYMSEYSNCLMDGYGVLPSAPRQVRVSNVNEDFVFIHWSPPAVLVETVTGYNIHYRPLGTFENLYTHIKNVYVEAVNDHGVSEASQRVVFRTASQNEKNAELEANSNLYNETACCVSAGLSPTCMPLCSYEAKRGVTESCIDVCSAKVPDSLKFVAENCLPFIGNIVQCFDSAPHGLVVAGHGATWVQIVWQPPAIAHPTDKITYKVYHRGVKESEYQTNESSVNSPPRIQPLNLLIEGRSMTVVCVALGDPTPSISLYINGKLMKTQKNRHLTQVVENITRDMDIVSCYADNGYDLPSISGSDVTYASLGDSASIECSVVAFPEPKVAFWRSSLERIPIVNGGNFRIEHVDDAPLPLLDDSSMNITECCVREKVSEGCMDACSFFSDIESILDKPQCLPDFDKLMKCSADGRDHRACCANWGVPRRCLDLCRGEPVSLNPDLCILQNSKQIFSCFKENRDKLPGPPQNVKVEVISDTEVKVSWEFPTINPNTATVYRVFWRPIGQKLSERQDTQTTSLRIANLKPGHHYETVIKAGNNRGTSILTEPVGFTTENNFIASASTAGGSNVALGFGIAFLVCLVLGAAVASMNGDGPSNGSVPSVSNGVTANGWHTETLHPPRPETEVPPTLYEELRLGSEGVGFRRLKN</sequence>
<proteinExistence type="predicted"/>